<keyword evidence="2" id="KW-1185">Reference proteome</keyword>
<evidence type="ECO:0000313" key="2">
    <source>
        <dbReference type="Proteomes" id="UP000233551"/>
    </source>
</evidence>
<sequence>MAGLSFSIRPFSLTSSPTTASGSSLLEFMLKTVYLKIRLLDSEGEDAEEKFILATWKLRCFP</sequence>
<name>A0A2I0KI15_PUNGR</name>
<reference evidence="1 2" key="1">
    <citation type="submission" date="2017-11" db="EMBL/GenBank/DDBJ databases">
        <title>De-novo sequencing of pomegranate (Punica granatum L.) genome.</title>
        <authorList>
            <person name="Akparov Z."/>
            <person name="Amiraslanov A."/>
            <person name="Hajiyeva S."/>
            <person name="Abbasov M."/>
            <person name="Kaur K."/>
            <person name="Hamwieh A."/>
            <person name="Solovyev V."/>
            <person name="Salamov A."/>
            <person name="Braich B."/>
            <person name="Kosarev P."/>
            <person name="Mahmoud A."/>
            <person name="Hajiyev E."/>
            <person name="Babayeva S."/>
            <person name="Izzatullayeva V."/>
            <person name="Mammadov A."/>
            <person name="Mammadov A."/>
            <person name="Sharifova S."/>
            <person name="Ojaghi J."/>
            <person name="Eynullazada K."/>
            <person name="Bayramov B."/>
            <person name="Abdulazimova A."/>
            <person name="Shahmuradov I."/>
        </authorList>
    </citation>
    <scope>NUCLEOTIDE SEQUENCE [LARGE SCALE GENOMIC DNA]</scope>
    <source>
        <strain evidence="2">cv. AG2017</strain>
        <tissue evidence="1">Leaf</tissue>
    </source>
</reference>
<gene>
    <name evidence="1" type="ORF">CRG98_011546</name>
</gene>
<organism evidence="1 2">
    <name type="scientific">Punica granatum</name>
    <name type="common">Pomegranate</name>
    <dbReference type="NCBI Taxonomy" id="22663"/>
    <lineage>
        <taxon>Eukaryota</taxon>
        <taxon>Viridiplantae</taxon>
        <taxon>Streptophyta</taxon>
        <taxon>Embryophyta</taxon>
        <taxon>Tracheophyta</taxon>
        <taxon>Spermatophyta</taxon>
        <taxon>Magnoliopsida</taxon>
        <taxon>eudicotyledons</taxon>
        <taxon>Gunneridae</taxon>
        <taxon>Pentapetalae</taxon>
        <taxon>rosids</taxon>
        <taxon>malvids</taxon>
        <taxon>Myrtales</taxon>
        <taxon>Lythraceae</taxon>
        <taxon>Punica</taxon>
    </lineage>
</organism>
<dbReference type="EMBL" id="PGOL01000571">
    <property type="protein sequence ID" value="PKI67950.1"/>
    <property type="molecule type" value="Genomic_DNA"/>
</dbReference>
<dbReference type="AlphaFoldDB" id="A0A2I0KI15"/>
<proteinExistence type="predicted"/>
<dbReference type="Proteomes" id="UP000233551">
    <property type="component" value="Unassembled WGS sequence"/>
</dbReference>
<protein>
    <submittedName>
        <fullName evidence="1">Uncharacterized protein</fullName>
    </submittedName>
</protein>
<accession>A0A2I0KI15</accession>
<evidence type="ECO:0000313" key="1">
    <source>
        <dbReference type="EMBL" id="PKI67950.1"/>
    </source>
</evidence>
<comment type="caution">
    <text evidence="1">The sequence shown here is derived from an EMBL/GenBank/DDBJ whole genome shotgun (WGS) entry which is preliminary data.</text>
</comment>